<dbReference type="OrthoDB" id="8195120at2759"/>
<feature type="region of interest" description="Disordered" evidence="1">
    <location>
        <begin position="1"/>
        <end position="33"/>
    </location>
</feature>
<dbReference type="Proteomes" id="UP000504606">
    <property type="component" value="Unplaced"/>
</dbReference>
<evidence type="ECO:0000256" key="2">
    <source>
        <dbReference type="SAM" id="Phobius"/>
    </source>
</evidence>
<dbReference type="RefSeq" id="XP_026294612.2">
    <property type="nucleotide sequence ID" value="XM_026438827.2"/>
</dbReference>
<keyword evidence="2" id="KW-1133">Transmembrane helix</keyword>
<keyword evidence="3" id="KW-1185">Reference proteome</keyword>
<keyword evidence="2" id="KW-0812">Transmembrane</keyword>
<evidence type="ECO:0000313" key="4">
    <source>
        <dbReference type="RefSeq" id="XP_026294612.2"/>
    </source>
</evidence>
<gene>
    <name evidence="4" type="primary">LOC113218459</name>
</gene>
<dbReference type="GeneID" id="113218459"/>
<reference evidence="4" key="1">
    <citation type="submission" date="2025-08" db="UniProtKB">
        <authorList>
            <consortium name="RefSeq"/>
        </authorList>
    </citation>
    <scope>IDENTIFICATION</scope>
    <source>
        <tissue evidence="4">Whole organism</tissue>
    </source>
</reference>
<accession>A0A6J1TP65</accession>
<feature type="compositionally biased region" description="Low complexity" evidence="1">
    <location>
        <begin position="1"/>
        <end position="14"/>
    </location>
</feature>
<name>A0A6J1TP65_FRAOC</name>
<feature type="region of interest" description="Disordered" evidence="1">
    <location>
        <begin position="103"/>
        <end position="123"/>
    </location>
</feature>
<dbReference type="KEGG" id="foc:113218459"/>
<feature type="compositionally biased region" description="Basic and acidic residues" evidence="1">
    <location>
        <begin position="16"/>
        <end position="27"/>
    </location>
</feature>
<protein>
    <submittedName>
        <fullName evidence="4">Uncharacterized protein LOC113218459</fullName>
    </submittedName>
</protein>
<dbReference type="AlphaFoldDB" id="A0A6J1TP65"/>
<organism evidence="3 4">
    <name type="scientific">Frankliniella occidentalis</name>
    <name type="common">Western flower thrips</name>
    <name type="synonym">Euthrips occidentalis</name>
    <dbReference type="NCBI Taxonomy" id="133901"/>
    <lineage>
        <taxon>Eukaryota</taxon>
        <taxon>Metazoa</taxon>
        <taxon>Ecdysozoa</taxon>
        <taxon>Arthropoda</taxon>
        <taxon>Hexapoda</taxon>
        <taxon>Insecta</taxon>
        <taxon>Pterygota</taxon>
        <taxon>Neoptera</taxon>
        <taxon>Paraneoptera</taxon>
        <taxon>Thysanoptera</taxon>
        <taxon>Terebrantia</taxon>
        <taxon>Thripoidea</taxon>
        <taxon>Thripidae</taxon>
        <taxon>Frankliniella</taxon>
    </lineage>
</organism>
<evidence type="ECO:0000256" key="1">
    <source>
        <dbReference type="SAM" id="MobiDB-lite"/>
    </source>
</evidence>
<evidence type="ECO:0000313" key="3">
    <source>
        <dbReference type="Proteomes" id="UP000504606"/>
    </source>
</evidence>
<feature type="transmembrane region" description="Helical" evidence="2">
    <location>
        <begin position="191"/>
        <end position="213"/>
    </location>
</feature>
<keyword evidence="2" id="KW-0472">Membrane</keyword>
<proteinExistence type="predicted"/>
<sequence>MSSVSRSGSPTPSTDSDVRVPMEHADDGLGLPLPLPLPLGQALGAPGGWHIPRPSLSGASGSAASASGSGCCGCGRGSGVCGGAKGKGSGGGCLCHGRHSTSSQGSSHCSSSSSMASSSNNSTQSGSSGALLLTAANLAALRLESLHPNDKLGKPLDTLSVASSTHFTVVNGITRRTEKPLPKCCCRSHRLTALVLSMSCIISLGIFGAVFYMEMRARSLQVM</sequence>